<dbReference type="PANTHER" id="PTHR28047">
    <property type="entry name" value="PROTEIN DCG1"/>
    <property type="match status" value="1"/>
</dbReference>
<evidence type="ECO:0000256" key="1">
    <source>
        <dbReference type="ARBA" id="ARBA00038414"/>
    </source>
</evidence>
<dbReference type="Proteomes" id="UP000241808">
    <property type="component" value="Unassembled WGS sequence"/>
</dbReference>
<dbReference type="EMBL" id="PZZL01000009">
    <property type="protein sequence ID" value="PTM51842.1"/>
    <property type="molecule type" value="Genomic_DNA"/>
</dbReference>
<comment type="caution">
    <text evidence="2">The sequence shown here is derived from an EMBL/GenBank/DDBJ whole genome shotgun (WGS) entry which is preliminary data.</text>
</comment>
<protein>
    <submittedName>
        <fullName evidence="2">Asp/Glu/hydantoin racemase</fullName>
    </submittedName>
</protein>
<accession>A0A2T4YYQ0</accession>
<dbReference type="InterPro" id="IPR052186">
    <property type="entry name" value="Hydantoin_racemase-like"/>
</dbReference>
<dbReference type="InterPro" id="IPR015942">
    <property type="entry name" value="Asp/Glu/hydantoin_racemase"/>
</dbReference>
<dbReference type="GO" id="GO:0047661">
    <property type="term" value="F:amino-acid racemase activity"/>
    <property type="evidence" value="ECO:0007669"/>
    <property type="project" value="InterPro"/>
</dbReference>
<gene>
    <name evidence="2" type="ORF">C8P69_109129</name>
</gene>
<name>A0A2T4YYQ0_9HYPH</name>
<dbReference type="Pfam" id="PF01177">
    <property type="entry name" value="Asp_Glu_race"/>
    <property type="match status" value="1"/>
</dbReference>
<dbReference type="PANTHER" id="PTHR28047:SF5">
    <property type="entry name" value="PROTEIN DCG1"/>
    <property type="match status" value="1"/>
</dbReference>
<evidence type="ECO:0000313" key="2">
    <source>
        <dbReference type="EMBL" id="PTM51842.1"/>
    </source>
</evidence>
<organism evidence="2 3">
    <name type="scientific">Phreatobacter oligotrophus</name>
    <dbReference type="NCBI Taxonomy" id="1122261"/>
    <lineage>
        <taxon>Bacteria</taxon>
        <taxon>Pseudomonadati</taxon>
        <taxon>Pseudomonadota</taxon>
        <taxon>Alphaproteobacteria</taxon>
        <taxon>Hyphomicrobiales</taxon>
        <taxon>Phreatobacteraceae</taxon>
        <taxon>Phreatobacter</taxon>
    </lineage>
</organism>
<dbReference type="OrthoDB" id="7774147at2"/>
<evidence type="ECO:0000313" key="3">
    <source>
        <dbReference type="Proteomes" id="UP000241808"/>
    </source>
</evidence>
<dbReference type="AlphaFoldDB" id="A0A2T4YYQ0"/>
<dbReference type="RefSeq" id="WP_108178940.1">
    <property type="nucleotide sequence ID" value="NZ_PZZL01000009.1"/>
</dbReference>
<dbReference type="Gene3D" id="3.40.50.12500">
    <property type="match status" value="1"/>
</dbReference>
<proteinExistence type="inferred from homology"/>
<dbReference type="InterPro" id="IPR053714">
    <property type="entry name" value="Iso_Racemase_Enz_sf"/>
</dbReference>
<sequence>MRFLLVNPNTSQATTAAMVGIAREAMPDAEIDGVSAPFGVPLITGPTELAIAHDAVLALMAARPPFGYHGLIVAAFGDPAVEDLRRTVAIPITGIAEAGMAEAAAHGDFAVVTTTADLVESIAQRAMAYGHTDRFLGTVLTPGDAHQVMADRKGLVTALLAACRRAVDDHGAKAIVIGGGPLAVAAREIAGQVGVPVIEPVPAAVRLAAERARRSTLLN</sequence>
<reference evidence="2 3" key="1">
    <citation type="submission" date="2018-04" db="EMBL/GenBank/DDBJ databases">
        <title>Genomic Encyclopedia of Archaeal and Bacterial Type Strains, Phase II (KMG-II): from individual species to whole genera.</title>
        <authorList>
            <person name="Goeker M."/>
        </authorList>
    </citation>
    <scope>NUCLEOTIDE SEQUENCE [LARGE SCALE GENOMIC DNA]</scope>
    <source>
        <strain evidence="2 3">DSM 25521</strain>
    </source>
</reference>
<keyword evidence="3" id="KW-1185">Reference proteome</keyword>
<comment type="similarity">
    <text evidence="1">Belongs to the HyuE racemase family.</text>
</comment>